<evidence type="ECO:0000313" key="2">
    <source>
        <dbReference type="Proteomes" id="UP000184267"/>
    </source>
</evidence>
<organism evidence="1 2">
    <name type="scientific">Trametes pubescens</name>
    <name type="common">White-rot fungus</name>
    <dbReference type="NCBI Taxonomy" id="154538"/>
    <lineage>
        <taxon>Eukaryota</taxon>
        <taxon>Fungi</taxon>
        <taxon>Dikarya</taxon>
        <taxon>Basidiomycota</taxon>
        <taxon>Agaricomycotina</taxon>
        <taxon>Agaricomycetes</taxon>
        <taxon>Polyporales</taxon>
        <taxon>Polyporaceae</taxon>
        <taxon>Trametes</taxon>
    </lineage>
</organism>
<dbReference type="InterPro" id="IPR036344">
    <property type="entry name" value="FIP_sf"/>
</dbReference>
<dbReference type="InterPro" id="IPR015339">
    <property type="entry name" value="Immunomodulatory_FIP-Fve_fun"/>
</dbReference>
<dbReference type="AlphaFoldDB" id="A0A1M2V762"/>
<sequence length="112" mass="12677">MSSPSSILLHLVATLRKVHFDYTPQWKRDASQKNIIAVTFPRVLVDKRYSYRVVCEDNDLGIRRGTGPFAGGAETVNFLEYSHGSGIPQTHRLRVYVVDPDTGNQYLVAQRN</sequence>
<gene>
    <name evidence="1" type="ORF">TRAPUB_5987</name>
</gene>
<dbReference type="Pfam" id="PF09259">
    <property type="entry name" value="Fve"/>
    <property type="match status" value="1"/>
</dbReference>
<dbReference type="OrthoDB" id="10261027at2759"/>
<dbReference type="InterPro" id="IPR053742">
    <property type="entry name" value="Fungal_ImmunoLectin_sf"/>
</dbReference>
<reference evidence="1 2" key="1">
    <citation type="submission" date="2016-10" db="EMBL/GenBank/DDBJ databases">
        <title>Genome sequence of the basidiomycete white-rot fungus Trametes pubescens.</title>
        <authorList>
            <person name="Makela M.R."/>
            <person name="Granchi Z."/>
            <person name="Peng M."/>
            <person name="De Vries R.P."/>
            <person name="Grigoriev I."/>
            <person name="Riley R."/>
            <person name="Hilden K."/>
        </authorList>
    </citation>
    <scope>NUCLEOTIDE SEQUENCE [LARGE SCALE GENOMIC DNA]</scope>
    <source>
        <strain evidence="1 2">FBCC735</strain>
    </source>
</reference>
<dbReference type="SMR" id="A0A1M2V762"/>
<dbReference type="OMA" id="PESGNQY"/>
<evidence type="ECO:0000313" key="1">
    <source>
        <dbReference type="EMBL" id="OJT03424.1"/>
    </source>
</evidence>
<proteinExistence type="predicted"/>
<name>A0A1M2V762_TRAPU</name>
<dbReference type="GO" id="GO:0002682">
    <property type="term" value="P:regulation of immune system process"/>
    <property type="evidence" value="ECO:0007669"/>
    <property type="project" value="InterPro"/>
</dbReference>
<protein>
    <submittedName>
        <fullName evidence="1">Immunomodulatory protein Ling Zhi-8</fullName>
    </submittedName>
</protein>
<dbReference type="SUPFAM" id="SSF101542">
    <property type="entry name" value="Fungal immunomodulatory protein, FIP"/>
    <property type="match status" value="1"/>
</dbReference>
<dbReference type="Gene3D" id="2.60.40.1790">
    <property type="entry name" value="Fungal immunomodulatory protein Fve"/>
    <property type="match status" value="1"/>
</dbReference>
<dbReference type="EMBL" id="MNAD01001614">
    <property type="protein sequence ID" value="OJT03424.1"/>
    <property type="molecule type" value="Genomic_DNA"/>
</dbReference>
<comment type="caution">
    <text evidence="1">The sequence shown here is derived from an EMBL/GenBank/DDBJ whole genome shotgun (WGS) entry which is preliminary data.</text>
</comment>
<keyword evidence="2" id="KW-1185">Reference proteome</keyword>
<dbReference type="GO" id="GO:0030246">
    <property type="term" value="F:carbohydrate binding"/>
    <property type="evidence" value="ECO:0007669"/>
    <property type="project" value="InterPro"/>
</dbReference>
<dbReference type="Proteomes" id="UP000184267">
    <property type="component" value="Unassembled WGS sequence"/>
</dbReference>
<accession>A0A1M2V762</accession>